<dbReference type="EMBL" id="CP021780">
    <property type="protein sequence ID" value="ASA20909.1"/>
    <property type="molecule type" value="Genomic_DNA"/>
</dbReference>
<dbReference type="RefSeq" id="WP_087914925.1">
    <property type="nucleotide sequence ID" value="NZ_CP021780.1"/>
</dbReference>
<name>A0A2Z2KFK5_9BACL</name>
<protein>
    <submittedName>
        <fullName evidence="1">Uncharacterized protein</fullName>
    </submittedName>
</protein>
<dbReference type="AlphaFoldDB" id="A0A2Z2KFK5"/>
<gene>
    <name evidence="1" type="ORF">B9T62_09000</name>
</gene>
<evidence type="ECO:0000313" key="2">
    <source>
        <dbReference type="Proteomes" id="UP000249890"/>
    </source>
</evidence>
<proteinExistence type="predicted"/>
<keyword evidence="2" id="KW-1185">Reference proteome</keyword>
<reference evidence="1 2" key="1">
    <citation type="submission" date="2017-06" db="EMBL/GenBank/DDBJ databases">
        <title>Complete genome sequence of Paenibacillus donghaensis KCTC 13049T isolated from East Sea sediment, South Korea.</title>
        <authorList>
            <person name="Jung B.K."/>
            <person name="Hong S.-J."/>
            <person name="Shin J.-H."/>
        </authorList>
    </citation>
    <scope>NUCLEOTIDE SEQUENCE [LARGE SCALE GENOMIC DNA]</scope>
    <source>
        <strain evidence="1 2">KCTC 13049</strain>
    </source>
</reference>
<dbReference type="KEGG" id="pdh:B9T62_09000"/>
<sequence>MIELPGKEMKFTVIENADIEEYLDEGEKSDLSRFLWKIGRLRKLDGKVAEQAHLVISTDEPYVQRVVDILKENGRWVMEYDPNQLQFEIVDDILVLPGSKD</sequence>
<dbReference type="Proteomes" id="UP000249890">
    <property type="component" value="Chromosome"/>
</dbReference>
<organism evidence="1 2">
    <name type="scientific">Paenibacillus donghaensis</name>
    <dbReference type="NCBI Taxonomy" id="414771"/>
    <lineage>
        <taxon>Bacteria</taxon>
        <taxon>Bacillati</taxon>
        <taxon>Bacillota</taxon>
        <taxon>Bacilli</taxon>
        <taxon>Bacillales</taxon>
        <taxon>Paenibacillaceae</taxon>
        <taxon>Paenibacillus</taxon>
    </lineage>
</organism>
<accession>A0A2Z2KFK5</accession>
<evidence type="ECO:0000313" key="1">
    <source>
        <dbReference type="EMBL" id="ASA20909.1"/>
    </source>
</evidence>